<feature type="domain" description="Thrombospondin-like N-terminal" evidence="3">
    <location>
        <begin position="15"/>
        <end position="205"/>
    </location>
</feature>
<dbReference type="Gene3D" id="2.60.120.200">
    <property type="match status" value="1"/>
</dbReference>
<accession>A0A3Q4H4C7</accession>
<dbReference type="Proteomes" id="UP000261580">
    <property type="component" value="Unassembled WGS sequence"/>
</dbReference>
<protein>
    <recommendedName>
        <fullName evidence="3">Thrombospondin-like N-terminal domain-containing protein</fullName>
    </recommendedName>
</protein>
<dbReference type="InterPro" id="IPR048287">
    <property type="entry name" value="TSPN-like_N"/>
</dbReference>
<reference evidence="4" key="2">
    <citation type="submission" date="2025-09" db="UniProtKB">
        <authorList>
            <consortium name="Ensembl"/>
        </authorList>
    </citation>
    <scope>IDENTIFICATION</scope>
</reference>
<proteinExistence type="predicted"/>
<keyword evidence="2" id="KW-0677">Repeat</keyword>
<dbReference type="STRING" id="32507.ENSNBRP00000017485"/>
<evidence type="ECO:0000256" key="2">
    <source>
        <dbReference type="ARBA" id="ARBA00022737"/>
    </source>
</evidence>
<evidence type="ECO:0000313" key="4">
    <source>
        <dbReference type="Ensembl" id="ENSNBRP00000017485.1"/>
    </source>
</evidence>
<reference evidence="4" key="1">
    <citation type="submission" date="2025-08" db="UniProtKB">
        <authorList>
            <consortium name="Ensembl"/>
        </authorList>
    </citation>
    <scope>IDENTIFICATION</scope>
</reference>
<keyword evidence="5" id="KW-1185">Reference proteome</keyword>
<evidence type="ECO:0000259" key="3">
    <source>
        <dbReference type="SMART" id="SM00210"/>
    </source>
</evidence>
<dbReference type="Pfam" id="PF02210">
    <property type="entry name" value="Laminin_G_2"/>
    <property type="match status" value="1"/>
</dbReference>
<evidence type="ECO:0000256" key="1">
    <source>
        <dbReference type="ARBA" id="ARBA00022729"/>
    </source>
</evidence>
<dbReference type="InterPro" id="IPR013320">
    <property type="entry name" value="ConA-like_dom_sf"/>
</dbReference>
<name>A0A3Q4H4C7_NEOBR</name>
<evidence type="ECO:0000313" key="5">
    <source>
        <dbReference type="Proteomes" id="UP000261580"/>
    </source>
</evidence>
<organism evidence="4 5">
    <name type="scientific">Neolamprologus brichardi</name>
    <name type="common">Fairy cichlid</name>
    <name type="synonym">Lamprologus brichardi</name>
    <dbReference type="NCBI Taxonomy" id="32507"/>
    <lineage>
        <taxon>Eukaryota</taxon>
        <taxon>Metazoa</taxon>
        <taxon>Chordata</taxon>
        <taxon>Craniata</taxon>
        <taxon>Vertebrata</taxon>
        <taxon>Euteleostomi</taxon>
        <taxon>Actinopterygii</taxon>
        <taxon>Neopterygii</taxon>
        <taxon>Teleostei</taxon>
        <taxon>Neoteleostei</taxon>
        <taxon>Acanthomorphata</taxon>
        <taxon>Ovalentaria</taxon>
        <taxon>Cichlomorphae</taxon>
        <taxon>Cichliformes</taxon>
        <taxon>Cichlidae</taxon>
        <taxon>African cichlids</taxon>
        <taxon>Pseudocrenilabrinae</taxon>
        <taxon>Lamprologini</taxon>
        <taxon>Neolamprologus</taxon>
    </lineage>
</organism>
<keyword evidence="1" id="KW-0732">Signal</keyword>
<sequence length="264" mass="29271">MIFINSLFSLSTAEPVDVLKVLDFQSSPEGIRKTAGFCTVRRGSKPDAAYRVGKRAQLSAPTKQLFPGGVFPEDFSIVFTIKPKAGLQSFLLSVYNQQGVQQLGVEVGRSPIFQYEDQHGKPVPDEYPLFRSVKLSDGKWHRVAISVEKKSVTIIVDCKKKVTRPLARSDHAIISTEGITVFGTRILDEEVFEMSLPVFMFVLFCVKKCERSCVYVGDREAERGGDGLCMCLSLLHRDSVSFQNTVPQAGQSLAGEYNKSLMCS</sequence>
<dbReference type="Ensembl" id="ENSNBRT00000017956.1">
    <property type="protein sequence ID" value="ENSNBRP00000017485.1"/>
    <property type="gene ID" value="ENSNBRG00000013499.1"/>
</dbReference>
<dbReference type="Bgee" id="ENSNBRG00000013499">
    <property type="expression patterns" value="Expressed in skeletal muscle tissue and 2 other cell types or tissues"/>
</dbReference>
<dbReference type="OMA" id="FEVNIWL"/>
<dbReference type="SMART" id="SM00210">
    <property type="entry name" value="TSPN"/>
    <property type="match status" value="1"/>
</dbReference>
<dbReference type="InterPro" id="IPR001791">
    <property type="entry name" value="Laminin_G"/>
</dbReference>
<dbReference type="GeneTree" id="ENSGT00940000159211"/>
<dbReference type="SUPFAM" id="SSF49899">
    <property type="entry name" value="Concanavalin A-like lectins/glucanases"/>
    <property type="match status" value="1"/>
</dbReference>
<dbReference type="CDD" id="cd00110">
    <property type="entry name" value="LamG"/>
    <property type="match status" value="1"/>
</dbReference>
<dbReference type="AlphaFoldDB" id="A0A3Q4H4C7"/>